<dbReference type="PANTHER" id="PTHR11439:SF467">
    <property type="entry name" value="INTEGRASE CATALYTIC DOMAIN-CONTAINING PROTEIN"/>
    <property type="match status" value="1"/>
</dbReference>
<dbReference type="SUPFAM" id="SSF56672">
    <property type="entry name" value="DNA/RNA polymerases"/>
    <property type="match status" value="1"/>
</dbReference>
<reference evidence="2 3" key="1">
    <citation type="journal article" date="2021" name="bioRxiv">
        <title>The Gossypium anomalum genome as a resource for cotton improvement and evolutionary analysis of hybrid incompatibility.</title>
        <authorList>
            <person name="Grover C.E."/>
            <person name="Yuan D."/>
            <person name="Arick M.A."/>
            <person name="Miller E.R."/>
            <person name="Hu G."/>
            <person name="Peterson D.G."/>
            <person name="Wendel J.F."/>
            <person name="Udall J.A."/>
        </authorList>
    </citation>
    <scope>NUCLEOTIDE SEQUENCE [LARGE SCALE GENOMIC DNA]</scope>
    <source>
        <strain evidence="2">JFW-Udall</strain>
        <tissue evidence="2">Leaf</tissue>
    </source>
</reference>
<protein>
    <recommendedName>
        <fullName evidence="1">Reverse transcriptase Ty1/copia-type domain-containing protein</fullName>
    </recommendedName>
</protein>
<name>A0A8J5YXM9_9ROSI</name>
<sequence length="418" mass="47385">MFSPVARAVTIGIVLAVAIMKGWPLWQVDVNNAFLNGELTEEIFMDQPPGFEVLGSNGYKLVYKLNKALYGLRQASHAWFHTLRQFFVSKRRFHASQADPSLFIRVSSDSLLLLMAYVDDIVITGSSSIEVQASLQGLFLNQRKYVQEILHKTGMVDAAATPTPIVSMPKLVASDDSQPFADGHLYRSTVGMLQYMCITRPTLAFCINKLSQYMNSPSETYWRAIKRVLRYLNGTMDHGLFSAQGQFKLVCYFDADWASSLDNRQSTTGYVIYLGPNPIAWCSKKQIVVSRSFSEAEYRSLANCVFELLWIKQLLEEVGISMEQAPMVWCDNTSTVSMSANPTHHARVKHVEIIITLSERKCSMVLCKLILFHQLTKLLMCSPNPSLPNSLQIFGMLFKSQQKLFKRLKDQENVRERC</sequence>
<evidence type="ECO:0000313" key="2">
    <source>
        <dbReference type="EMBL" id="KAG8477814.1"/>
    </source>
</evidence>
<dbReference type="OrthoDB" id="999640at2759"/>
<accession>A0A8J5YXM9</accession>
<dbReference type="InterPro" id="IPR043502">
    <property type="entry name" value="DNA/RNA_pol_sf"/>
</dbReference>
<feature type="domain" description="Reverse transcriptase Ty1/copia-type" evidence="1">
    <location>
        <begin position="2"/>
        <end position="131"/>
    </location>
</feature>
<evidence type="ECO:0000313" key="3">
    <source>
        <dbReference type="Proteomes" id="UP000701853"/>
    </source>
</evidence>
<proteinExistence type="predicted"/>
<evidence type="ECO:0000259" key="1">
    <source>
        <dbReference type="Pfam" id="PF07727"/>
    </source>
</evidence>
<dbReference type="PANTHER" id="PTHR11439">
    <property type="entry name" value="GAG-POL-RELATED RETROTRANSPOSON"/>
    <property type="match status" value="1"/>
</dbReference>
<dbReference type="AlphaFoldDB" id="A0A8J5YXM9"/>
<organism evidence="2 3">
    <name type="scientific">Gossypium anomalum</name>
    <dbReference type="NCBI Taxonomy" id="47600"/>
    <lineage>
        <taxon>Eukaryota</taxon>
        <taxon>Viridiplantae</taxon>
        <taxon>Streptophyta</taxon>
        <taxon>Embryophyta</taxon>
        <taxon>Tracheophyta</taxon>
        <taxon>Spermatophyta</taxon>
        <taxon>Magnoliopsida</taxon>
        <taxon>eudicotyledons</taxon>
        <taxon>Gunneridae</taxon>
        <taxon>Pentapetalae</taxon>
        <taxon>rosids</taxon>
        <taxon>malvids</taxon>
        <taxon>Malvales</taxon>
        <taxon>Malvaceae</taxon>
        <taxon>Malvoideae</taxon>
        <taxon>Gossypium</taxon>
    </lineage>
</organism>
<dbReference type="CDD" id="cd09272">
    <property type="entry name" value="RNase_HI_RT_Ty1"/>
    <property type="match status" value="1"/>
</dbReference>
<dbReference type="InterPro" id="IPR013103">
    <property type="entry name" value="RVT_2"/>
</dbReference>
<comment type="caution">
    <text evidence="2">The sequence shown here is derived from an EMBL/GenBank/DDBJ whole genome shotgun (WGS) entry which is preliminary data.</text>
</comment>
<gene>
    <name evidence="2" type="ORF">CXB51_027749</name>
</gene>
<dbReference type="Pfam" id="PF07727">
    <property type="entry name" value="RVT_2"/>
    <property type="match status" value="1"/>
</dbReference>
<keyword evidence="3" id="KW-1185">Reference proteome</keyword>
<dbReference type="EMBL" id="JAHUZN010000011">
    <property type="protein sequence ID" value="KAG8477814.1"/>
    <property type="molecule type" value="Genomic_DNA"/>
</dbReference>
<dbReference type="Proteomes" id="UP000701853">
    <property type="component" value="Chromosome 11"/>
</dbReference>